<reference evidence="1 2" key="1">
    <citation type="submission" date="2014-07" db="EMBL/GenBank/DDBJ databases">
        <title>Methanogenic archaea and the global carbon cycle.</title>
        <authorList>
            <person name="Henriksen J.R."/>
            <person name="Luke J."/>
            <person name="Reinhart S."/>
            <person name="Benedict M.N."/>
            <person name="Youngblut N.D."/>
            <person name="Metcalf M.E."/>
            <person name="Whitaker R.J."/>
            <person name="Metcalf W.W."/>
        </authorList>
    </citation>
    <scope>NUCLEOTIDE SEQUENCE [LARGE SCALE GENOMIC DNA]</scope>
    <source>
        <strain evidence="1 2">WWM610</strain>
    </source>
</reference>
<evidence type="ECO:0000313" key="2">
    <source>
        <dbReference type="Proteomes" id="UP000033058"/>
    </source>
</evidence>
<organism evidence="1 2">
    <name type="scientific">Methanosarcina mazei WWM610</name>
    <dbReference type="NCBI Taxonomy" id="1434117"/>
    <lineage>
        <taxon>Archaea</taxon>
        <taxon>Methanobacteriati</taxon>
        <taxon>Methanobacteriota</taxon>
        <taxon>Stenosarchaea group</taxon>
        <taxon>Methanomicrobia</taxon>
        <taxon>Methanosarcinales</taxon>
        <taxon>Methanosarcinaceae</taxon>
        <taxon>Methanosarcina</taxon>
    </lineage>
</organism>
<protein>
    <submittedName>
        <fullName evidence="1">Uncharacterized protein</fullName>
    </submittedName>
</protein>
<accession>A0A0E3Q0E5</accession>
<dbReference type="EMBL" id="CP009509">
    <property type="protein sequence ID" value="AKB41813.1"/>
    <property type="molecule type" value="Genomic_DNA"/>
</dbReference>
<evidence type="ECO:0000313" key="1">
    <source>
        <dbReference type="EMBL" id="AKB41813.1"/>
    </source>
</evidence>
<gene>
    <name evidence="1" type="ORF">MSMAW_2822</name>
</gene>
<proteinExistence type="predicted"/>
<sequence length="364" mass="41841">MINRTFPVLLILLLIFISGCTEKQADNPENQTDVSENATITHKTYGAFTLPEMQLQELTVNSTAVVFTTSDNEGNFRKTYEKPFNETAFRDLINLFEEKRFLQMEERYVPQEGQPLVTDVGTLEISLEDEVHTKTVTVDPYYSEYMPEGLQEIDSALVELRAYALSTSRDEAEEIAEAWIENAPTYGYDGFDLKLEDHEVLETYPEQHFLNYAFTSRHGGYGNRTDQIVTEALTPHSMEITVSEREVRSAVIDGEWDEIAQKPLEKEPHNDDSTEVVSGAEEDLLEMKYPVSEEKTPWDQWYEEGNIQFIKAPNEPELITAYYGTVYGIEVFDIINDESFYTGKVKESDSEQMRDLGWTDLEEE</sequence>
<dbReference type="Proteomes" id="UP000033058">
    <property type="component" value="Chromosome"/>
</dbReference>
<name>A0A0E3Q0E5_METMZ</name>
<dbReference type="PATRIC" id="fig|1434117.4.peg.3580"/>
<dbReference type="AlphaFoldDB" id="A0A0E3Q0E5"/>
<dbReference type="RefSeq" id="WP_015412084.1">
    <property type="nucleotide sequence ID" value="NZ_CP009509.1"/>
</dbReference>
<dbReference type="GeneID" id="24852604"/>
<dbReference type="PROSITE" id="PS51257">
    <property type="entry name" value="PROKAR_LIPOPROTEIN"/>
    <property type="match status" value="1"/>
</dbReference>
<dbReference type="HOGENOM" id="CLU_910939_0_0_2"/>